<evidence type="ECO:0000256" key="1">
    <source>
        <dbReference type="ARBA" id="ARBA00004589"/>
    </source>
</evidence>
<dbReference type="AlphaFoldDB" id="A0A4S2KGE1"/>
<proteinExistence type="predicted"/>
<evidence type="ECO:0000256" key="8">
    <source>
        <dbReference type="SAM" id="Phobius"/>
    </source>
</evidence>
<protein>
    <submittedName>
        <fullName evidence="9">Uncharacterized protein</fullName>
    </submittedName>
</protein>
<dbReference type="InterPro" id="IPR050975">
    <property type="entry name" value="Sleep_regulator"/>
</dbReference>
<evidence type="ECO:0000256" key="5">
    <source>
        <dbReference type="ARBA" id="ARBA00022989"/>
    </source>
</evidence>
<evidence type="ECO:0000256" key="2">
    <source>
        <dbReference type="ARBA" id="ARBA00022622"/>
    </source>
</evidence>
<keyword evidence="4" id="KW-0732">Signal</keyword>
<comment type="subcellular location">
    <subcellularLocation>
        <location evidence="1">Membrane</location>
        <topology evidence="1">Lipid-anchor</topology>
        <topology evidence="1">GPI-anchor</topology>
    </subcellularLocation>
</comment>
<name>A0A4S2KGE1_9HYME</name>
<keyword evidence="2" id="KW-0325">Glycoprotein</keyword>
<dbReference type="EMBL" id="QBLH01002438">
    <property type="protein sequence ID" value="TGZ48512.1"/>
    <property type="molecule type" value="Genomic_DNA"/>
</dbReference>
<evidence type="ECO:0000313" key="10">
    <source>
        <dbReference type="Proteomes" id="UP000310200"/>
    </source>
</evidence>
<keyword evidence="2" id="KW-0336">GPI-anchor</keyword>
<sequence length="178" mass="19985">QTSWNDLYNNLANEYTVTVLDWTYKINQGATKMPGQDRFFVFTIFLVVVLSIFHSGEALKCYNCNSAISPTCEIDPTSGEVVSCLHNNVCVSYNIVCLGKKVIIRSCGYRDFCKYTNPNVIQNCKECDTEQCKSWILTSTASTYSTPTVTTSTYSTPTVTTTYSTTYSTTPTVYNKYL</sequence>
<dbReference type="PANTHER" id="PTHR33562">
    <property type="entry name" value="ATILLA, ISOFORM B-RELATED-RELATED"/>
    <property type="match status" value="1"/>
</dbReference>
<evidence type="ECO:0000256" key="4">
    <source>
        <dbReference type="ARBA" id="ARBA00022729"/>
    </source>
</evidence>
<keyword evidence="5 8" id="KW-1133">Transmembrane helix</keyword>
<evidence type="ECO:0000256" key="6">
    <source>
        <dbReference type="ARBA" id="ARBA00023136"/>
    </source>
</evidence>
<keyword evidence="10" id="KW-1185">Reference proteome</keyword>
<feature type="non-terminal residue" evidence="9">
    <location>
        <position position="1"/>
    </location>
</feature>
<evidence type="ECO:0000256" key="7">
    <source>
        <dbReference type="ARBA" id="ARBA00023288"/>
    </source>
</evidence>
<reference evidence="9 10" key="1">
    <citation type="journal article" date="2019" name="Philos. Trans. R. Soc. Lond., B, Biol. Sci.">
        <title>Ant behaviour and brain gene expression of defending hosts depend on the ecological success of the intruding social parasite.</title>
        <authorList>
            <person name="Kaur R."/>
            <person name="Stoldt M."/>
            <person name="Jongepier E."/>
            <person name="Feldmeyer B."/>
            <person name="Menzel F."/>
            <person name="Bornberg-Bauer E."/>
            <person name="Foitzik S."/>
        </authorList>
    </citation>
    <scope>NUCLEOTIDE SEQUENCE [LARGE SCALE GENOMIC DNA]</scope>
    <source>
        <tissue evidence="9">Whole body</tissue>
    </source>
</reference>
<dbReference type="PANTHER" id="PTHR33562:SF2">
    <property type="entry name" value="PROTEIN QUIVER"/>
    <property type="match status" value="1"/>
</dbReference>
<comment type="caution">
    <text evidence="9">The sequence shown here is derived from an EMBL/GenBank/DDBJ whole genome shotgun (WGS) entry which is preliminary data.</text>
</comment>
<accession>A0A4S2KGE1</accession>
<keyword evidence="7" id="KW-0449">Lipoprotein</keyword>
<dbReference type="GO" id="GO:0098552">
    <property type="term" value="C:side of membrane"/>
    <property type="evidence" value="ECO:0007669"/>
    <property type="project" value="UniProtKB-KW"/>
</dbReference>
<keyword evidence="6 8" id="KW-0472">Membrane</keyword>
<evidence type="ECO:0000256" key="3">
    <source>
        <dbReference type="ARBA" id="ARBA00022692"/>
    </source>
</evidence>
<gene>
    <name evidence="9" type="ORF">DBV15_07065</name>
</gene>
<keyword evidence="3 8" id="KW-0812">Transmembrane</keyword>
<evidence type="ECO:0000313" key="9">
    <source>
        <dbReference type="EMBL" id="TGZ48512.1"/>
    </source>
</evidence>
<feature type="transmembrane region" description="Helical" evidence="8">
    <location>
        <begin position="39"/>
        <end position="56"/>
    </location>
</feature>
<organism evidence="9 10">
    <name type="scientific">Temnothorax longispinosus</name>
    <dbReference type="NCBI Taxonomy" id="300112"/>
    <lineage>
        <taxon>Eukaryota</taxon>
        <taxon>Metazoa</taxon>
        <taxon>Ecdysozoa</taxon>
        <taxon>Arthropoda</taxon>
        <taxon>Hexapoda</taxon>
        <taxon>Insecta</taxon>
        <taxon>Pterygota</taxon>
        <taxon>Neoptera</taxon>
        <taxon>Endopterygota</taxon>
        <taxon>Hymenoptera</taxon>
        <taxon>Apocrita</taxon>
        <taxon>Aculeata</taxon>
        <taxon>Formicoidea</taxon>
        <taxon>Formicidae</taxon>
        <taxon>Myrmicinae</taxon>
        <taxon>Temnothorax</taxon>
    </lineage>
</organism>
<dbReference type="Proteomes" id="UP000310200">
    <property type="component" value="Unassembled WGS sequence"/>
</dbReference>